<evidence type="ECO:0000313" key="4">
    <source>
        <dbReference type="Proteomes" id="UP000324800"/>
    </source>
</evidence>
<reference evidence="3 4" key="1">
    <citation type="submission" date="2019-03" db="EMBL/GenBank/DDBJ databases">
        <title>Single cell metagenomics reveals metabolic interactions within the superorganism composed of flagellate Streblomastix strix and complex community of Bacteroidetes bacteria on its surface.</title>
        <authorList>
            <person name="Treitli S.C."/>
            <person name="Kolisko M."/>
            <person name="Husnik F."/>
            <person name="Keeling P."/>
            <person name="Hampl V."/>
        </authorList>
    </citation>
    <scope>NUCLEOTIDE SEQUENCE [LARGE SCALE GENOMIC DNA]</scope>
    <source>
        <strain evidence="3">ST1C</strain>
    </source>
</reference>
<proteinExistence type="predicted"/>
<evidence type="ECO:0000256" key="2">
    <source>
        <dbReference type="SAM" id="Phobius"/>
    </source>
</evidence>
<comment type="caution">
    <text evidence="3">The sequence shown here is derived from an EMBL/GenBank/DDBJ whole genome shotgun (WGS) entry which is preliminary data.</text>
</comment>
<accession>A0A5J4W3B9</accession>
<feature type="transmembrane region" description="Helical" evidence="2">
    <location>
        <begin position="873"/>
        <end position="895"/>
    </location>
</feature>
<feature type="region of interest" description="Disordered" evidence="1">
    <location>
        <begin position="845"/>
        <end position="866"/>
    </location>
</feature>
<protein>
    <submittedName>
        <fullName evidence="3">Uncharacterized protein</fullName>
    </submittedName>
</protein>
<evidence type="ECO:0000256" key="1">
    <source>
        <dbReference type="SAM" id="MobiDB-lite"/>
    </source>
</evidence>
<keyword evidence="2" id="KW-0812">Transmembrane</keyword>
<gene>
    <name evidence="3" type="ORF">EZS28_015310</name>
</gene>
<name>A0A5J4W3B9_9EUKA</name>
<sequence length="902" mass="99659">YSGLSQVSGNAITIQSQSSDRSAVRTIRFTECIITNNRGNGYGGAIVVDVGSKCTINVIDSFFNENYGIEANDIWIRSTNNPTELNISNFNTSYSDSVQSHIVTVNEEQESIYNLNHFEGVIFVSNKTISGNGSRSSPYSNITSSVSKLNYTSNPVNMPRTIFILDEIWDETLQNIQLANPLVIKSGLGDDSNGIRKKVDWITTSNVNNQISVIQGDLTFEKYIYYINQNVIYGNESGIDELNPIKTIQMTIQQLNRNSKLFFNLFGTQHNESITINSNSVWKLIEIKSIQGLETQMRRRSGDLSGVIITLTSDSITPTTLMNIIMIVDSGYFVIQQSNKAQLTLSNIEFIGAGTVKQEGLALLLIEYSSFRLSNNISTDASFVQAIRGQLEINSCSFGTSLEANLGQSAIQTSSQCTNIKFTQTIFSNLHSIITNGEQKASGAVIEIGEKTEVEFTDCTFIHCIDQSSDIQHSTGAVCIIIKSSDSLIHQLSDEQTIQSTISFNQCQFTGCIGGSSGAIQSISNQSQLNLRLNIIIDKCSFDNCGNDNSIVGACWFNGESMNNNYGEASITNNLFRNCIGLKVGGILFGENMRPNNARNNTFSNINIQQTKCLVTTDIFFSSKELLDQSGGIVQVAKGYKYEQNQQLNTIREIKIQGFSSNFSPYLDCVTRNGTEQCEQIPCGGELNIQPEQCEYIEDEDKDQECKQKCVPSLNTPISECRCLPVNDPRIACKQICIPTKDSLINELCPCFLIGDPREACKTISIPTSDTPVTVDNPCLAIGDPRYFCQKACIPFADTPINVCGCLEINDPRSQCQKSCVPKANTPINECCCFDIDDPRDECKEKTQSGLDEKQQDQSEIDKDQVEDKKQGLSALVIALIAITSVSVIITVISIEEWQIRR</sequence>
<dbReference type="AlphaFoldDB" id="A0A5J4W3B9"/>
<feature type="non-terminal residue" evidence="3">
    <location>
        <position position="1"/>
    </location>
</feature>
<keyword evidence="2" id="KW-1133">Transmembrane helix</keyword>
<keyword evidence="2" id="KW-0472">Membrane</keyword>
<dbReference type="Proteomes" id="UP000324800">
    <property type="component" value="Unassembled WGS sequence"/>
</dbReference>
<dbReference type="EMBL" id="SNRW01003695">
    <property type="protein sequence ID" value="KAA6389162.1"/>
    <property type="molecule type" value="Genomic_DNA"/>
</dbReference>
<organism evidence="3 4">
    <name type="scientific">Streblomastix strix</name>
    <dbReference type="NCBI Taxonomy" id="222440"/>
    <lineage>
        <taxon>Eukaryota</taxon>
        <taxon>Metamonada</taxon>
        <taxon>Preaxostyla</taxon>
        <taxon>Oxymonadida</taxon>
        <taxon>Streblomastigidae</taxon>
        <taxon>Streblomastix</taxon>
    </lineage>
</organism>
<evidence type="ECO:0000313" key="3">
    <source>
        <dbReference type="EMBL" id="KAA6389162.1"/>
    </source>
</evidence>